<dbReference type="InterPro" id="IPR011990">
    <property type="entry name" value="TPR-like_helical_dom_sf"/>
</dbReference>
<organism evidence="1 2">
    <name type="scientific">Sphingomonas qomolangmaensis</name>
    <dbReference type="NCBI Taxonomy" id="2918765"/>
    <lineage>
        <taxon>Bacteria</taxon>
        <taxon>Pseudomonadati</taxon>
        <taxon>Pseudomonadota</taxon>
        <taxon>Alphaproteobacteria</taxon>
        <taxon>Sphingomonadales</taxon>
        <taxon>Sphingomonadaceae</taxon>
        <taxon>Sphingomonas</taxon>
    </lineage>
</organism>
<keyword evidence="2" id="KW-1185">Reference proteome</keyword>
<protein>
    <recommendedName>
        <fullName evidence="3">Tetratricopeptide repeat protein</fullName>
    </recommendedName>
</protein>
<dbReference type="Gene3D" id="1.25.40.10">
    <property type="entry name" value="Tetratricopeptide repeat domain"/>
    <property type="match status" value="1"/>
</dbReference>
<name>A0ABY5L9D5_9SPHN</name>
<dbReference type="SUPFAM" id="SSF48452">
    <property type="entry name" value="TPR-like"/>
    <property type="match status" value="1"/>
</dbReference>
<proteinExistence type="predicted"/>
<accession>A0ABY5L9D5</accession>
<dbReference type="RefSeq" id="WP_256506305.1">
    <property type="nucleotide sequence ID" value="NZ_CP101740.1"/>
</dbReference>
<gene>
    <name evidence="1" type="ORF">NMP03_15085</name>
</gene>
<reference evidence="1" key="1">
    <citation type="submission" date="2022-07" db="EMBL/GenBank/DDBJ databases">
        <title>Sphingomonas sp. nov., a novel bacterium isolated from the north slope of the Mount Everest.</title>
        <authorList>
            <person name="Cui X."/>
            <person name="Liu Y."/>
        </authorList>
    </citation>
    <scope>NUCLEOTIDE SEQUENCE</scope>
    <source>
        <strain evidence="1">S5-59</strain>
    </source>
</reference>
<evidence type="ECO:0000313" key="2">
    <source>
        <dbReference type="Proteomes" id="UP001058533"/>
    </source>
</evidence>
<dbReference type="EMBL" id="CP101740">
    <property type="protein sequence ID" value="UUL82472.1"/>
    <property type="molecule type" value="Genomic_DNA"/>
</dbReference>
<evidence type="ECO:0008006" key="3">
    <source>
        <dbReference type="Google" id="ProtNLM"/>
    </source>
</evidence>
<sequence>MTTQMAARGFRPVRMLAVVCAIGLAWLAARQAALGHWQAREPALAMAFAPAGGAALTNLAQARIVAAAGAVDTEARELIARSMRSAPGSAAPVMLAGLAASADGDDARARALMTIARNRDPRADIVRYWLLDHHIRRGDYRAALAEVGPAMRLRPGTRELILALVAALLADPRGADAVHAALATDPDWRGDFFAVRAGTGTDPLALLALLSRLPRARNPIAADTEQRAVLRAAVEQRHYAAAYRAWRSFLPAVRRRASAMPYDPNFEGLPGPLPFNWTTGDNAAGEASITPAPDLPEAGAMTLAFHGATPAVLTEQLVLAAPGPATLSLRSRMTGADPVGRIVARVRCAQNDMLLAEMPLATVGGPIQLYAASFAVPPRCDAVRLQFVGEPGERFGEVRIQVTGVDLRTGRSPA</sequence>
<evidence type="ECO:0000313" key="1">
    <source>
        <dbReference type="EMBL" id="UUL82472.1"/>
    </source>
</evidence>
<dbReference type="Proteomes" id="UP001058533">
    <property type="component" value="Chromosome"/>
</dbReference>